<organism evidence="1 2">
    <name type="scientific">Brassica cretica</name>
    <name type="common">Mustard</name>
    <dbReference type="NCBI Taxonomy" id="69181"/>
    <lineage>
        <taxon>Eukaryota</taxon>
        <taxon>Viridiplantae</taxon>
        <taxon>Streptophyta</taxon>
        <taxon>Embryophyta</taxon>
        <taxon>Tracheophyta</taxon>
        <taxon>Spermatophyta</taxon>
        <taxon>Magnoliopsida</taxon>
        <taxon>eudicotyledons</taxon>
        <taxon>Gunneridae</taxon>
        <taxon>Pentapetalae</taxon>
        <taxon>rosids</taxon>
        <taxon>malvids</taxon>
        <taxon>Brassicales</taxon>
        <taxon>Brassicaceae</taxon>
        <taxon>Brassiceae</taxon>
        <taxon>Brassica</taxon>
    </lineage>
</organism>
<gene>
    <name evidence="1" type="ORF">F2Q68_00008052</name>
</gene>
<comment type="caution">
    <text evidence="1">The sequence shown here is derived from an EMBL/GenBank/DDBJ whole genome shotgun (WGS) entry which is preliminary data.</text>
</comment>
<name>A0A8S9KRR5_BRACR</name>
<accession>A0A8S9KRR5</accession>
<proteinExistence type="predicted"/>
<evidence type="ECO:0000313" key="1">
    <source>
        <dbReference type="EMBL" id="KAF2596461.1"/>
    </source>
</evidence>
<reference evidence="1" key="1">
    <citation type="submission" date="2019-12" db="EMBL/GenBank/DDBJ databases">
        <title>Genome sequencing and annotation of Brassica cretica.</title>
        <authorList>
            <person name="Studholme D.J."/>
            <person name="Sarris P.F."/>
        </authorList>
    </citation>
    <scope>NUCLEOTIDE SEQUENCE</scope>
    <source>
        <strain evidence="1">PFS-001/15</strain>
        <tissue evidence="1">Leaf</tissue>
    </source>
</reference>
<dbReference type="AlphaFoldDB" id="A0A8S9KRR5"/>
<sequence>MANCRGGDDGGEAVVGGGEAKIACEREVAQDKHGGEGWLNFAWVVVIQGERDRVVDMICSVARGVFFFF</sequence>
<protein>
    <submittedName>
        <fullName evidence="1">Uncharacterized protein</fullName>
    </submittedName>
</protein>
<dbReference type="Proteomes" id="UP000712281">
    <property type="component" value="Unassembled WGS sequence"/>
</dbReference>
<evidence type="ECO:0000313" key="2">
    <source>
        <dbReference type="Proteomes" id="UP000712281"/>
    </source>
</evidence>
<dbReference type="EMBL" id="QGKW02000717">
    <property type="protein sequence ID" value="KAF2596461.1"/>
    <property type="molecule type" value="Genomic_DNA"/>
</dbReference>